<dbReference type="AlphaFoldDB" id="A0ABD3ETP3"/>
<evidence type="ECO:0000313" key="2">
    <source>
        <dbReference type="EMBL" id="KAL3657541.1"/>
    </source>
</evidence>
<feature type="chain" id="PRO_5044795051" evidence="1">
    <location>
        <begin position="22"/>
        <end position="151"/>
    </location>
</feature>
<comment type="caution">
    <text evidence="2">The sequence shown here is derived from an EMBL/GenBank/DDBJ whole genome shotgun (WGS) entry which is preliminary data.</text>
</comment>
<keyword evidence="3" id="KW-1185">Reference proteome</keyword>
<feature type="signal peptide" evidence="1">
    <location>
        <begin position="1"/>
        <end position="21"/>
    </location>
</feature>
<protein>
    <submittedName>
        <fullName evidence="2">Uncharacterized protein</fullName>
    </submittedName>
</protein>
<name>A0ABD3ETP3_9STRA</name>
<gene>
    <name evidence="2" type="ORF">V7S43_017508</name>
</gene>
<evidence type="ECO:0000256" key="1">
    <source>
        <dbReference type="SAM" id="SignalP"/>
    </source>
</evidence>
<dbReference type="Proteomes" id="UP001632037">
    <property type="component" value="Unassembled WGS sequence"/>
</dbReference>
<reference evidence="2 3" key="1">
    <citation type="submission" date="2024-09" db="EMBL/GenBank/DDBJ databases">
        <title>Genome sequencing and assembly of Phytophthora oleae, isolate VK10A, causative agent of rot of olive drupes.</title>
        <authorList>
            <person name="Conti Taguali S."/>
            <person name="Riolo M."/>
            <person name="La Spada F."/>
            <person name="Cacciola S.O."/>
            <person name="Dionisio G."/>
        </authorList>
    </citation>
    <scope>NUCLEOTIDE SEQUENCE [LARGE SCALE GENOMIC DNA]</scope>
    <source>
        <strain evidence="2 3">VK10A</strain>
    </source>
</reference>
<sequence>MQHSPALKVLLLLMNLASILSLCFSTELRLFPTQAATTHRRYKKLVFSGVQVCYSLDSCYNNIAVGAAWLDSPRGSRFTFYEETGCSGKYLRMQDNVVSGSVDFTKVNFANKLSSFMLLDYSNYAVAGMIDICHEENAKLSETTANGSFQA</sequence>
<keyword evidence="1" id="KW-0732">Signal</keyword>
<evidence type="ECO:0000313" key="3">
    <source>
        <dbReference type="Proteomes" id="UP001632037"/>
    </source>
</evidence>
<dbReference type="EMBL" id="JBIMZQ010000063">
    <property type="protein sequence ID" value="KAL3657541.1"/>
    <property type="molecule type" value="Genomic_DNA"/>
</dbReference>
<accession>A0ABD3ETP3</accession>
<organism evidence="2 3">
    <name type="scientific">Phytophthora oleae</name>
    <dbReference type="NCBI Taxonomy" id="2107226"/>
    <lineage>
        <taxon>Eukaryota</taxon>
        <taxon>Sar</taxon>
        <taxon>Stramenopiles</taxon>
        <taxon>Oomycota</taxon>
        <taxon>Peronosporomycetes</taxon>
        <taxon>Peronosporales</taxon>
        <taxon>Peronosporaceae</taxon>
        <taxon>Phytophthora</taxon>
    </lineage>
</organism>
<proteinExistence type="predicted"/>